<protein>
    <recommendedName>
        <fullName evidence="5">OmpA-like domain-containing protein</fullName>
    </recommendedName>
</protein>
<dbReference type="Gene3D" id="3.30.1330.60">
    <property type="entry name" value="OmpA-like domain"/>
    <property type="match status" value="1"/>
</dbReference>
<dbReference type="PRINTS" id="PR01021">
    <property type="entry name" value="OMPADOMAIN"/>
</dbReference>
<dbReference type="EMBL" id="FPHC01000067">
    <property type="protein sequence ID" value="SFV62805.1"/>
    <property type="molecule type" value="Genomic_DNA"/>
</dbReference>
<comment type="subcellular location">
    <subcellularLocation>
        <location evidence="1">Cell outer membrane</location>
    </subcellularLocation>
</comment>
<evidence type="ECO:0000256" key="2">
    <source>
        <dbReference type="ARBA" id="ARBA00023136"/>
    </source>
</evidence>
<organism evidence="6">
    <name type="scientific">hydrothermal vent metagenome</name>
    <dbReference type="NCBI Taxonomy" id="652676"/>
    <lineage>
        <taxon>unclassified sequences</taxon>
        <taxon>metagenomes</taxon>
        <taxon>ecological metagenomes</taxon>
    </lineage>
</organism>
<dbReference type="AlphaFoldDB" id="A0A1W1CAQ1"/>
<reference evidence="6" key="1">
    <citation type="submission" date="2016-10" db="EMBL/GenBank/DDBJ databases">
        <authorList>
            <person name="de Groot N.N."/>
        </authorList>
    </citation>
    <scope>NUCLEOTIDE SEQUENCE</scope>
</reference>
<evidence type="ECO:0000313" key="6">
    <source>
        <dbReference type="EMBL" id="SFV62805.1"/>
    </source>
</evidence>
<dbReference type="InterPro" id="IPR050330">
    <property type="entry name" value="Bact_OuterMem_StrucFunc"/>
</dbReference>
<proteinExistence type="predicted"/>
<feature type="transmembrane region" description="Helical" evidence="4">
    <location>
        <begin position="313"/>
        <end position="331"/>
    </location>
</feature>
<dbReference type="InterPro" id="IPR006665">
    <property type="entry name" value="OmpA-like"/>
</dbReference>
<sequence length="597" mass="68633">MNDLEKLKTLLLKEEIDKIDEITSSISSLQNQQKRDVLVDRLSAIITDILSKSLDENKTKLYSTLKPIISKGVLDELNDSNNNLKEMLFPIISSSIQEQVRNQKDSIVDALYPIMGNMISKYVSTAFKDMMYEVNDKIQNSLSFSTIQRKIKSKLYGISEAELLLRETDFVDIKTVFLIHKESGLLITNLHKEDKDKIEDSEMVASMLSAIRSFVNDWISSHNTMSEISEIEYGNSSIHIESAGSCYLAAVSNGNTDMKDRLSKVLSQIVDRHSIEISQFDGDSSSIDIADINSSLSTLFEEQDSKKERSTPIMSILFFLVLLLIPVAYYINESYDSYLKIKTERNIETILQEYHIHVYDLQIQVDKNHTATIDGLILDDSDMNKTDFIFRGIKHINNLKSIDQNFDKNYKIRERMRLKKDLKYIVDNINRKYGSNIKYDLIGNTVVFKGAIIDEDTKDSIIAKLSDHFGYKDREYNFTLLENIDGRVYFDVGSDLISEEYNSVLDRVVALHRKNSNYLIKISAYTDSKGSYEVNKKISYRRANRVKVALIKKGMDSDKIVVEYRPTPPDDLLSANDEKMRSLSRCVIFNWERDIDD</sequence>
<dbReference type="PANTHER" id="PTHR30329:SF21">
    <property type="entry name" value="LIPOPROTEIN YIAD-RELATED"/>
    <property type="match status" value="1"/>
</dbReference>
<dbReference type="PANTHER" id="PTHR30329">
    <property type="entry name" value="STATOR ELEMENT OF FLAGELLAR MOTOR COMPLEX"/>
    <property type="match status" value="1"/>
</dbReference>
<name>A0A1W1CAQ1_9ZZZZ</name>
<dbReference type="SUPFAM" id="SSF103088">
    <property type="entry name" value="OmpA-like"/>
    <property type="match status" value="1"/>
</dbReference>
<evidence type="ECO:0000256" key="1">
    <source>
        <dbReference type="ARBA" id="ARBA00004442"/>
    </source>
</evidence>
<dbReference type="Pfam" id="PF00691">
    <property type="entry name" value="OmpA"/>
    <property type="match status" value="1"/>
</dbReference>
<keyword evidence="4" id="KW-0812">Transmembrane</keyword>
<dbReference type="CDD" id="cd07185">
    <property type="entry name" value="OmpA_C-like"/>
    <property type="match status" value="1"/>
</dbReference>
<keyword evidence="2 4" id="KW-0472">Membrane</keyword>
<keyword evidence="3" id="KW-0998">Cell outer membrane</keyword>
<evidence type="ECO:0000256" key="3">
    <source>
        <dbReference type="ARBA" id="ARBA00023237"/>
    </source>
</evidence>
<feature type="domain" description="OmpA-like" evidence="5">
    <location>
        <begin position="477"/>
        <end position="597"/>
    </location>
</feature>
<evidence type="ECO:0000256" key="4">
    <source>
        <dbReference type="SAM" id="Phobius"/>
    </source>
</evidence>
<keyword evidence="4" id="KW-1133">Transmembrane helix</keyword>
<dbReference type="GO" id="GO:0009279">
    <property type="term" value="C:cell outer membrane"/>
    <property type="evidence" value="ECO:0007669"/>
    <property type="project" value="UniProtKB-SubCell"/>
</dbReference>
<evidence type="ECO:0000259" key="5">
    <source>
        <dbReference type="PROSITE" id="PS51123"/>
    </source>
</evidence>
<dbReference type="InterPro" id="IPR006664">
    <property type="entry name" value="OMP_bac"/>
</dbReference>
<gene>
    <name evidence="6" type="ORF">MNB_SV-6-510</name>
</gene>
<accession>A0A1W1CAQ1</accession>
<dbReference type="PROSITE" id="PS51123">
    <property type="entry name" value="OMPA_2"/>
    <property type="match status" value="1"/>
</dbReference>
<dbReference type="InterPro" id="IPR036737">
    <property type="entry name" value="OmpA-like_sf"/>
</dbReference>